<dbReference type="RefSeq" id="WP_135964910.1">
    <property type="nucleotide sequence ID" value="NZ_SRXT01000006.1"/>
</dbReference>
<sequence>MPHESNIVRPEGPEAPHAFDIIPLKPRNGTLDARCPVCQGYGEWNVEIDLISFRCKRAICERCHGAGWVETGADPLVLPDIELSDGRPKWVVRYVPRQDVAEGEDGDGLVAP</sequence>
<name>A0A4S1X8L7_9SPHN</name>
<dbReference type="EMBL" id="SRXT01000006">
    <property type="protein sequence ID" value="TGX52368.1"/>
    <property type="molecule type" value="Genomic_DNA"/>
</dbReference>
<dbReference type="InterPro" id="IPR036410">
    <property type="entry name" value="HSP_DnaJ_Cys-rich_dom_sf"/>
</dbReference>
<protein>
    <submittedName>
        <fullName evidence="2">Uncharacterized protein</fullName>
    </submittedName>
</protein>
<proteinExistence type="predicted"/>
<dbReference type="Proteomes" id="UP000306147">
    <property type="component" value="Unassembled WGS sequence"/>
</dbReference>
<keyword evidence="3" id="KW-1185">Reference proteome</keyword>
<dbReference type="OrthoDB" id="7449554at2"/>
<evidence type="ECO:0000313" key="3">
    <source>
        <dbReference type="Proteomes" id="UP000306147"/>
    </source>
</evidence>
<dbReference type="AlphaFoldDB" id="A0A4S1X8L7"/>
<reference evidence="2 3" key="1">
    <citation type="submission" date="2019-04" db="EMBL/GenBank/DDBJ databases">
        <title>Sphingomonas psychrotolerans sp. nov., isolated from soil in the Tianshan Mountains, Xinjiang, China.</title>
        <authorList>
            <person name="Luo Y."/>
            <person name="Sheng H."/>
        </authorList>
    </citation>
    <scope>NUCLEOTIDE SEQUENCE [LARGE SCALE GENOMIC DNA]</scope>
    <source>
        <strain evidence="2 3">ZFGT-11</strain>
    </source>
</reference>
<evidence type="ECO:0000256" key="1">
    <source>
        <dbReference type="SAM" id="MobiDB-lite"/>
    </source>
</evidence>
<comment type="caution">
    <text evidence="2">The sequence shown here is derived from an EMBL/GenBank/DDBJ whole genome shotgun (WGS) entry which is preliminary data.</text>
</comment>
<dbReference type="SUPFAM" id="SSF57938">
    <property type="entry name" value="DnaJ/Hsp40 cysteine-rich domain"/>
    <property type="match status" value="1"/>
</dbReference>
<evidence type="ECO:0000313" key="2">
    <source>
        <dbReference type="EMBL" id="TGX52368.1"/>
    </source>
</evidence>
<organism evidence="2 3">
    <name type="scientific">Sphingomonas gei</name>
    <dbReference type="NCBI Taxonomy" id="1395960"/>
    <lineage>
        <taxon>Bacteria</taxon>
        <taxon>Pseudomonadati</taxon>
        <taxon>Pseudomonadota</taxon>
        <taxon>Alphaproteobacteria</taxon>
        <taxon>Sphingomonadales</taxon>
        <taxon>Sphingomonadaceae</taxon>
        <taxon>Sphingomonas</taxon>
    </lineage>
</organism>
<gene>
    <name evidence="2" type="ORF">E5A73_16370</name>
</gene>
<feature type="region of interest" description="Disordered" evidence="1">
    <location>
        <begin position="1"/>
        <end position="21"/>
    </location>
</feature>
<accession>A0A4S1X8L7</accession>
<dbReference type="Gene3D" id="6.20.20.10">
    <property type="match status" value="1"/>
</dbReference>